<organism evidence="25 26">
    <name type="scientific">Choiromyces venosus 120613-1</name>
    <dbReference type="NCBI Taxonomy" id="1336337"/>
    <lineage>
        <taxon>Eukaryota</taxon>
        <taxon>Fungi</taxon>
        <taxon>Dikarya</taxon>
        <taxon>Ascomycota</taxon>
        <taxon>Pezizomycotina</taxon>
        <taxon>Pezizomycetes</taxon>
        <taxon>Pezizales</taxon>
        <taxon>Tuberaceae</taxon>
        <taxon>Choiromyces</taxon>
    </lineage>
</organism>
<keyword evidence="11 24" id="KW-0732">Signal</keyword>
<accession>A0A3N4J5F8</accession>
<dbReference type="EMBL" id="ML120452">
    <property type="protein sequence ID" value="RPA93405.1"/>
    <property type="molecule type" value="Genomic_DNA"/>
</dbReference>
<evidence type="ECO:0000256" key="4">
    <source>
        <dbReference type="ARBA" id="ARBA00008773"/>
    </source>
</evidence>
<comment type="subcellular location">
    <subcellularLocation>
        <location evidence="3">Cell membrane</location>
        <topology evidence="3">Lipid-anchor</topology>
        <topology evidence="3">GPI-anchor</topology>
    </subcellularLocation>
    <subcellularLocation>
        <location evidence="2">Secreted</location>
        <location evidence="2">Cell wall</location>
    </subcellularLocation>
</comment>
<dbReference type="InterPro" id="IPR050732">
    <property type="entry name" value="Beta-glucan_modifiers"/>
</dbReference>
<evidence type="ECO:0000313" key="26">
    <source>
        <dbReference type="Proteomes" id="UP000276215"/>
    </source>
</evidence>
<evidence type="ECO:0000256" key="22">
    <source>
        <dbReference type="RuleBase" id="RU004335"/>
    </source>
</evidence>
<keyword evidence="9" id="KW-0964">Secreted</keyword>
<feature type="chain" id="PRO_5018059922" description="Probable glucan endo-1,3-beta-glucosidase eglC" evidence="24">
    <location>
        <begin position="22"/>
        <end position="311"/>
    </location>
</feature>
<dbReference type="PROSITE" id="PS00587">
    <property type="entry name" value="GLYCOSYL_HYDROL_F17"/>
    <property type="match status" value="1"/>
</dbReference>
<evidence type="ECO:0000256" key="5">
    <source>
        <dbReference type="ARBA" id="ARBA00012780"/>
    </source>
</evidence>
<evidence type="ECO:0000256" key="6">
    <source>
        <dbReference type="ARBA" id="ARBA00019762"/>
    </source>
</evidence>
<dbReference type="PANTHER" id="PTHR16631">
    <property type="entry name" value="GLUCAN 1,3-BETA-GLUCOSIDASE"/>
    <property type="match status" value="1"/>
</dbReference>
<evidence type="ECO:0000256" key="3">
    <source>
        <dbReference type="ARBA" id="ARBA00004609"/>
    </source>
</evidence>
<dbReference type="STRING" id="1336337.A0A3N4J5F8"/>
<keyword evidence="10" id="KW-0336">GPI-anchor</keyword>
<evidence type="ECO:0000256" key="18">
    <source>
        <dbReference type="ARBA" id="ARBA00023326"/>
    </source>
</evidence>
<dbReference type="GO" id="GO:0009986">
    <property type="term" value="C:cell surface"/>
    <property type="evidence" value="ECO:0007669"/>
    <property type="project" value="TreeGrafter"/>
</dbReference>
<dbReference type="GO" id="GO:0098552">
    <property type="term" value="C:side of membrane"/>
    <property type="evidence" value="ECO:0007669"/>
    <property type="project" value="UniProtKB-KW"/>
</dbReference>
<evidence type="ECO:0000256" key="10">
    <source>
        <dbReference type="ARBA" id="ARBA00022622"/>
    </source>
</evidence>
<keyword evidence="26" id="KW-1185">Reference proteome</keyword>
<evidence type="ECO:0000256" key="14">
    <source>
        <dbReference type="ARBA" id="ARBA00023180"/>
    </source>
</evidence>
<dbReference type="GO" id="GO:0000272">
    <property type="term" value="P:polysaccharide catabolic process"/>
    <property type="evidence" value="ECO:0007669"/>
    <property type="project" value="UniProtKB-KW"/>
</dbReference>
<dbReference type="InterPro" id="IPR017853">
    <property type="entry name" value="GH"/>
</dbReference>
<dbReference type="EC" id="3.2.1.39" evidence="5"/>
<evidence type="ECO:0000256" key="21">
    <source>
        <dbReference type="ARBA" id="ARBA00032906"/>
    </source>
</evidence>
<name>A0A3N4J5F8_9PEZI</name>
<keyword evidence="8" id="KW-0134">Cell wall</keyword>
<evidence type="ECO:0000256" key="8">
    <source>
        <dbReference type="ARBA" id="ARBA00022512"/>
    </source>
</evidence>
<evidence type="ECO:0000256" key="13">
    <source>
        <dbReference type="ARBA" id="ARBA00023136"/>
    </source>
</evidence>
<dbReference type="GO" id="GO:0042973">
    <property type="term" value="F:glucan endo-1,3-beta-D-glucosidase activity"/>
    <property type="evidence" value="ECO:0007669"/>
    <property type="project" value="UniProtKB-EC"/>
</dbReference>
<evidence type="ECO:0000256" key="1">
    <source>
        <dbReference type="ARBA" id="ARBA00000382"/>
    </source>
</evidence>
<dbReference type="InterPro" id="IPR000490">
    <property type="entry name" value="Glyco_hydro_17"/>
</dbReference>
<dbReference type="GO" id="GO:0009277">
    <property type="term" value="C:fungal-type cell wall"/>
    <property type="evidence" value="ECO:0007669"/>
    <property type="project" value="TreeGrafter"/>
</dbReference>
<evidence type="ECO:0000256" key="9">
    <source>
        <dbReference type="ARBA" id="ARBA00022525"/>
    </source>
</evidence>
<reference evidence="25 26" key="1">
    <citation type="journal article" date="2018" name="Nat. Ecol. Evol.">
        <title>Pezizomycetes genomes reveal the molecular basis of ectomycorrhizal truffle lifestyle.</title>
        <authorList>
            <person name="Murat C."/>
            <person name="Payen T."/>
            <person name="Noel B."/>
            <person name="Kuo A."/>
            <person name="Morin E."/>
            <person name="Chen J."/>
            <person name="Kohler A."/>
            <person name="Krizsan K."/>
            <person name="Balestrini R."/>
            <person name="Da Silva C."/>
            <person name="Montanini B."/>
            <person name="Hainaut M."/>
            <person name="Levati E."/>
            <person name="Barry K.W."/>
            <person name="Belfiori B."/>
            <person name="Cichocki N."/>
            <person name="Clum A."/>
            <person name="Dockter R.B."/>
            <person name="Fauchery L."/>
            <person name="Guy J."/>
            <person name="Iotti M."/>
            <person name="Le Tacon F."/>
            <person name="Lindquist E.A."/>
            <person name="Lipzen A."/>
            <person name="Malagnac F."/>
            <person name="Mello A."/>
            <person name="Molinier V."/>
            <person name="Miyauchi S."/>
            <person name="Poulain J."/>
            <person name="Riccioni C."/>
            <person name="Rubini A."/>
            <person name="Sitrit Y."/>
            <person name="Splivallo R."/>
            <person name="Traeger S."/>
            <person name="Wang M."/>
            <person name="Zifcakova L."/>
            <person name="Wipf D."/>
            <person name="Zambonelli A."/>
            <person name="Paolocci F."/>
            <person name="Nowrousian M."/>
            <person name="Ottonello S."/>
            <person name="Baldrian P."/>
            <person name="Spatafora J.W."/>
            <person name="Henrissat B."/>
            <person name="Nagy L.G."/>
            <person name="Aury J.M."/>
            <person name="Wincker P."/>
            <person name="Grigoriev I.V."/>
            <person name="Bonfante P."/>
            <person name="Martin F.M."/>
        </authorList>
    </citation>
    <scope>NUCLEOTIDE SEQUENCE [LARGE SCALE GENOMIC DNA]</scope>
    <source>
        <strain evidence="25 26">120613-1</strain>
    </source>
</reference>
<keyword evidence="16" id="KW-0449">Lipoprotein</keyword>
<protein>
    <recommendedName>
        <fullName evidence="6">Probable glucan endo-1,3-beta-glucosidase eglC</fullName>
        <ecNumber evidence="5">3.2.1.39</ecNumber>
    </recommendedName>
    <alternativeName>
        <fullName evidence="20">Endo-1,3-beta-glucanase eglC</fullName>
    </alternativeName>
    <alternativeName>
        <fullName evidence="21">Laminarinase eglC</fullName>
    </alternativeName>
</protein>
<dbReference type="OrthoDB" id="77201at2759"/>
<evidence type="ECO:0000256" key="16">
    <source>
        <dbReference type="ARBA" id="ARBA00023288"/>
    </source>
</evidence>
<keyword evidence="7" id="KW-1003">Cell membrane</keyword>
<comment type="catalytic activity">
    <reaction evidence="1">
        <text>Hydrolysis of (1-&gt;3)-beta-D-glucosidic linkages in (1-&gt;3)-beta-D-glucans.</text>
        <dbReference type="EC" id="3.2.1.39"/>
    </reaction>
</comment>
<evidence type="ECO:0000256" key="2">
    <source>
        <dbReference type="ARBA" id="ARBA00004191"/>
    </source>
</evidence>
<proteinExistence type="inferred from homology"/>
<dbReference type="Gene3D" id="3.20.20.80">
    <property type="entry name" value="Glycosidases"/>
    <property type="match status" value="1"/>
</dbReference>
<evidence type="ECO:0000256" key="24">
    <source>
        <dbReference type="SAM" id="SignalP"/>
    </source>
</evidence>
<evidence type="ECO:0000256" key="12">
    <source>
        <dbReference type="ARBA" id="ARBA00022801"/>
    </source>
</evidence>
<evidence type="ECO:0000256" key="23">
    <source>
        <dbReference type="RuleBase" id="RU004336"/>
    </source>
</evidence>
<feature type="signal peptide" evidence="24">
    <location>
        <begin position="1"/>
        <end position="21"/>
    </location>
</feature>
<dbReference type="GO" id="GO:0005576">
    <property type="term" value="C:extracellular region"/>
    <property type="evidence" value="ECO:0007669"/>
    <property type="project" value="TreeGrafter"/>
</dbReference>
<evidence type="ECO:0000256" key="15">
    <source>
        <dbReference type="ARBA" id="ARBA00023277"/>
    </source>
</evidence>
<dbReference type="Pfam" id="PF00332">
    <property type="entry name" value="Glyco_hydro_17"/>
    <property type="match status" value="1"/>
</dbReference>
<dbReference type="AlphaFoldDB" id="A0A3N4J5F8"/>
<keyword evidence="17" id="KW-0961">Cell wall biogenesis/degradation</keyword>
<keyword evidence="14" id="KW-0325">Glycoprotein</keyword>
<evidence type="ECO:0000256" key="20">
    <source>
        <dbReference type="ARBA" id="ARBA00032134"/>
    </source>
</evidence>
<keyword evidence="13" id="KW-0472">Membrane</keyword>
<dbReference type="SUPFAM" id="SSF51445">
    <property type="entry name" value="(Trans)glycosidases"/>
    <property type="match status" value="1"/>
</dbReference>
<comment type="similarity">
    <text evidence="4 22">Belongs to the glycosyl hydrolase 17 family.</text>
</comment>
<dbReference type="GO" id="GO:0005886">
    <property type="term" value="C:plasma membrane"/>
    <property type="evidence" value="ECO:0007669"/>
    <property type="project" value="UniProtKB-SubCell"/>
</dbReference>
<evidence type="ECO:0000256" key="7">
    <source>
        <dbReference type="ARBA" id="ARBA00022475"/>
    </source>
</evidence>
<evidence type="ECO:0000256" key="19">
    <source>
        <dbReference type="ARBA" id="ARBA00025152"/>
    </source>
</evidence>
<evidence type="ECO:0000256" key="11">
    <source>
        <dbReference type="ARBA" id="ARBA00022729"/>
    </source>
</evidence>
<keyword evidence="18" id="KW-0624">Polysaccharide degradation</keyword>
<keyword evidence="12 23" id="KW-0378">Hydrolase</keyword>
<sequence length="311" mass="33743">MKFSIASAFMAAMMAAKAVTAAPLEARAPKVPYLSGFNLGANKPNGDCKSTQDWTDEFNKIKSWNPEFTTVKLFSTADCWALANAVPAAKATGFKIWVGVWAIDKVKFGNEKAALEQAIKDHGTDWLVGINVGSESLYRKEIHPGILAEQIWDVKGMVQIAYGASQIPVGSADTWTSWVDGANVDVVKACDVIIMNAFPYWQGAQIDGAQAVFQTAIDNTKAVIGDKQLIIGETGWPTGGPDFGAAHPSVENLQKYYKSTGCSLRASKTPHFWFSGFADECVVDESNRQSEIEKNFGIATSDRNLKIDISC</sequence>
<dbReference type="GO" id="GO:0071555">
    <property type="term" value="P:cell wall organization"/>
    <property type="evidence" value="ECO:0007669"/>
    <property type="project" value="UniProtKB-KW"/>
</dbReference>
<evidence type="ECO:0000313" key="25">
    <source>
        <dbReference type="EMBL" id="RPA93405.1"/>
    </source>
</evidence>
<comment type="function">
    <text evidence="19">Glucanases play a role in cell expansion during growth, in cell-cell fusion during mating, and in spore release during sporulation. This enzyme may be involved in beta-glucan degradation and also function biosynthetically as a transglycosylase.</text>
</comment>
<dbReference type="Proteomes" id="UP000276215">
    <property type="component" value="Unassembled WGS sequence"/>
</dbReference>
<keyword evidence="23" id="KW-0326">Glycosidase</keyword>
<dbReference type="PANTHER" id="PTHR16631:SF13">
    <property type="entry name" value="GLUCAN ENDO-1,3-BETA-GLUCOSIDASE EGLC-RELATED"/>
    <property type="match status" value="1"/>
</dbReference>
<evidence type="ECO:0000256" key="17">
    <source>
        <dbReference type="ARBA" id="ARBA00023316"/>
    </source>
</evidence>
<gene>
    <name evidence="25" type="ORF">L873DRAFT_1793622</name>
</gene>
<keyword evidence="15" id="KW-0119">Carbohydrate metabolism</keyword>